<keyword evidence="4" id="KW-1185">Reference proteome</keyword>
<feature type="coiled-coil region" evidence="1">
    <location>
        <begin position="271"/>
        <end position="298"/>
    </location>
</feature>
<feature type="compositionally biased region" description="Basic and acidic residues" evidence="2">
    <location>
        <begin position="213"/>
        <end position="226"/>
    </location>
</feature>
<evidence type="ECO:0000313" key="4">
    <source>
        <dbReference type="Proteomes" id="UP001178507"/>
    </source>
</evidence>
<dbReference type="Proteomes" id="UP001178507">
    <property type="component" value="Unassembled WGS sequence"/>
</dbReference>
<name>A0AA36NKS0_9DINO</name>
<comment type="caution">
    <text evidence="3">The sequence shown here is derived from an EMBL/GenBank/DDBJ whole genome shotgun (WGS) entry which is preliminary data.</text>
</comment>
<evidence type="ECO:0000256" key="2">
    <source>
        <dbReference type="SAM" id="MobiDB-lite"/>
    </source>
</evidence>
<keyword evidence="1" id="KW-0175">Coiled coil</keyword>
<gene>
    <name evidence="3" type="ORF">EVOR1521_LOCUS28250</name>
</gene>
<organism evidence="3 4">
    <name type="scientific">Effrenium voratum</name>
    <dbReference type="NCBI Taxonomy" id="2562239"/>
    <lineage>
        <taxon>Eukaryota</taxon>
        <taxon>Sar</taxon>
        <taxon>Alveolata</taxon>
        <taxon>Dinophyceae</taxon>
        <taxon>Suessiales</taxon>
        <taxon>Symbiodiniaceae</taxon>
        <taxon>Effrenium</taxon>
    </lineage>
</organism>
<evidence type="ECO:0000256" key="1">
    <source>
        <dbReference type="SAM" id="Coils"/>
    </source>
</evidence>
<proteinExistence type="predicted"/>
<reference evidence="3" key="1">
    <citation type="submission" date="2023-08" db="EMBL/GenBank/DDBJ databases">
        <authorList>
            <person name="Chen Y."/>
            <person name="Shah S."/>
            <person name="Dougan E. K."/>
            <person name="Thang M."/>
            <person name="Chan C."/>
        </authorList>
    </citation>
    <scope>NUCLEOTIDE SEQUENCE</scope>
</reference>
<dbReference type="AlphaFoldDB" id="A0AA36NKS0"/>
<feature type="region of interest" description="Disordered" evidence="2">
    <location>
        <begin position="1"/>
        <end position="23"/>
    </location>
</feature>
<sequence length="475" mass="53292">MVEKQRAQTEGKLKEKLAKKEKLDQQVQRMQQLNDQLIRAEKEKEEIVREVKSLDASSINQSAVLLSLDRSLGEELKTESTRTQQQSAEMDSLSAQEQHFRSEIRQLKERVRSAEAEVEKSRRQAGPLIKAESQEGHTTAMLQEKLKTRTGNSRAARAKDMAQREQQRMLSKQGELARMNFAIGNSSILLEKEKGELEAERLHAEDITKEASRLTDQLATKEDQLKSSHRSLGSLSGELARKQHETESVHEAAATLKDFVDKDASVGSQKVTALMQQLHTKEAKVDALQKEVTKGETEVKDVMSKIKASLNQSKEMLNKTSKLVLLQESESKANSTAVADLIKAAEKENQDEQRALDIKLKEVQAEEAEQESLELKEYQQKHNTASAQAQRSFALARLRAQKHQMEQQSKKYGTIRSRLTSEISSLKTGAKEYIRRAATELNALHNAISKVRAGETVKVAKVNKQMSAADLGSCI</sequence>
<protein>
    <submittedName>
        <fullName evidence="3">Uncharacterized protein</fullName>
    </submittedName>
</protein>
<feature type="compositionally biased region" description="Polar residues" evidence="2">
    <location>
        <begin position="81"/>
        <end position="96"/>
    </location>
</feature>
<feature type="region of interest" description="Disordered" evidence="2">
    <location>
        <begin position="213"/>
        <end position="235"/>
    </location>
</feature>
<feature type="region of interest" description="Disordered" evidence="2">
    <location>
        <begin position="75"/>
        <end position="96"/>
    </location>
</feature>
<accession>A0AA36NKS0</accession>
<dbReference type="EMBL" id="CAUJNA010003620">
    <property type="protein sequence ID" value="CAJ1406238.1"/>
    <property type="molecule type" value="Genomic_DNA"/>
</dbReference>
<evidence type="ECO:0000313" key="3">
    <source>
        <dbReference type="EMBL" id="CAJ1406238.1"/>
    </source>
</evidence>
<feature type="coiled-coil region" evidence="1">
    <location>
        <begin position="342"/>
        <end position="388"/>
    </location>
</feature>